<sequence>MISAINATMVLPFPDPHSFELGLEHSEVATEYAGSVLTFRGLDGAEQRFNLSTGEPIALSQPEGRDET</sequence>
<comment type="caution">
    <text evidence="1">The sequence shown here is derived from an EMBL/GenBank/DDBJ whole genome shotgun (WGS) entry which is preliminary data.</text>
</comment>
<dbReference type="EMBL" id="JBHUOF010000051">
    <property type="protein sequence ID" value="MFD2803238.1"/>
    <property type="molecule type" value="Genomic_DNA"/>
</dbReference>
<proteinExistence type="predicted"/>
<reference evidence="2" key="1">
    <citation type="journal article" date="2019" name="Int. J. Syst. Evol. Microbiol.">
        <title>The Global Catalogue of Microorganisms (GCM) 10K type strain sequencing project: providing services to taxonomists for standard genome sequencing and annotation.</title>
        <authorList>
            <consortium name="The Broad Institute Genomics Platform"/>
            <consortium name="The Broad Institute Genome Sequencing Center for Infectious Disease"/>
            <person name="Wu L."/>
            <person name="Ma J."/>
        </authorList>
    </citation>
    <scope>NUCLEOTIDE SEQUENCE [LARGE SCALE GENOMIC DNA]</scope>
    <source>
        <strain evidence="2">IBRC-M 10906</strain>
    </source>
</reference>
<accession>A0ABW5WGX4</accession>
<gene>
    <name evidence="1" type="ORF">ACFS2C_27990</name>
</gene>
<name>A0ABW5WGX4_9PSEU</name>
<keyword evidence="2" id="KW-1185">Reference proteome</keyword>
<evidence type="ECO:0000313" key="2">
    <source>
        <dbReference type="Proteomes" id="UP001597478"/>
    </source>
</evidence>
<protein>
    <submittedName>
        <fullName evidence="1">Uncharacterized protein</fullName>
    </submittedName>
</protein>
<evidence type="ECO:0000313" key="1">
    <source>
        <dbReference type="EMBL" id="MFD2803238.1"/>
    </source>
</evidence>
<dbReference type="Proteomes" id="UP001597478">
    <property type="component" value="Unassembled WGS sequence"/>
</dbReference>
<organism evidence="1 2">
    <name type="scientific">Prauserella oleivorans</name>
    <dbReference type="NCBI Taxonomy" id="1478153"/>
    <lineage>
        <taxon>Bacteria</taxon>
        <taxon>Bacillati</taxon>
        <taxon>Actinomycetota</taxon>
        <taxon>Actinomycetes</taxon>
        <taxon>Pseudonocardiales</taxon>
        <taxon>Pseudonocardiaceae</taxon>
        <taxon>Prauserella</taxon>
    </lineage>
</organism>
<dbReference type="RefSeq" id="WP_377385289.1">
    <property type="nucleotide sequence ID" value="NZ_JBHSAN010000005.1"/>
</dbReference>